<feature type="transmembrane region" description="Helical" evidence="7">
    <location>
        <begin position="48"/>
        <end position="71"/>
    </location>
</feature>
<reference evidence="9 10" key="1">
    <citation type="journal article" date="2020" name="Front. Microbiol.">
        <title>Single-cell genomics of novel Actinobacteria with the Wood-Ljungdahl pathway discovered in a serpentinizing system.</title>
        <authorList>
            <person name="Merino N."/>
            <person name="Kawai M."/>
            <person name="Boyd E.S."/>
            <person name="Colman D.R."/>
            <person name="McGlynn S.E."/>
            <person name="Nealson K.H."/>
            <person name="Kurokawa K."/>
            <person name="Hongoh Y."/>
        </authorList>
    </citation>
    <scope>NUCLEOTIDE SEQUENCE [LARGE SCALE GENOMIC DNA]</scope>
    <source>
        <strain evidence="9 10">S03</strain>
    </source>
</reference>
<dbReference type="Proteomes" id="UP000574717">
    <property type="component" value="Unassembled WGS sequence"/>
</dbReference>
<dbReference type="InterPro" id="IPR036259">
    <property type="entry name" value="MFS_trans_sf"/>
</dbReference>
<dbReference type="InterPro" id="IPR051788">
    <property type="entry name" value="MFS_Transporter"/>
</dbReference>
<keyword evidence="3" id="KW-0813">Transport</keyword>
<organism evidence="9 10">
    <name type="scientific">Candidatus Hakubella thermalkaliphila</name>
    <dbReference type="NCBI Taxonomy" id="2754717"/>
    <lineage>
        <taxon>Bacteria</taxon>
        <taxon>Bacillati</taxon>
        <taxon>Actinomycetota</taxon>
        <taxon>Actinomycetota incertae sedis</taxon>
        <taxon>Candidatus Hakubellales</taxon>
        <taxon>Candidatus Hakubellaceae</taxon>
        <taxon>Candidatus Hakubella</taxon>
    </lineage>
</organism>
<evidence type="ECO:0000256" key="1">
    <source>
        <dbReference type="ARBA" id="ARBA00004651"/>
    </source>
</evidence>
<dbReference type="PANTHER" id="PTHR23514:SF3">
    <property type="entry name" value="BYPASS OF STOP CODON PROTEIN 6"/>
    <property type="match status" value="1"/>
</dbReference>
<evidence type="ECO:0000313" key="9">
    <source>
        <dbReference type="EMBL" id="GFP20727.1"/>
    </source>
</evidence>
<sequence>MDHRRYHRSKRNIANIFLIGSMMMGVSGVVLGPLIPIITQELNINLKLMSLIVVGGSISFSASVLISGYLADRLGKRLISLFGLVSTVLGLLGFSVIGSFPLLFLFNFLLAFGNGAL</sequence>
<feature type="non-terminal residue" evidence="9">
    <location>
        <position position="117"/>
    </location>
</feature>
<dbReference type="AlphaFoldDB" id="A0A6V8NKX6"/>
<evidence type="ECO:0000256" key="6">
    <source>
        <dbReference type="ARBA" id="ARBA00023136"/>
    </source>
</evidence>
<feature type="transmembrane region" description="Helical" evidence="7">
    <location>
        <begin position="12"/>
        <end position="36"/>
    </location>
</feature>
<dbReference type="Pfam" id="PF07690">
    <property type="entry name" value="MFS_1"/>
    <property type="match status" value="1"/>
</dbReference>
<evidence type="ECO:0000313" key="10">
    <source>
        <dbReference type="Proteomes" id="UP000574717"/>
    </source>
</evidence>
<feature type="domain" description="Major facilitator superfamily (MFS) profile" evidence="8">
    <location>
        <begin position="13"/>
        <end position="117"/>
    </location>
</feature>
<dbReference type="SUPFAM" id="SSF103473">
    <property type="entry name" value="MFS general substrate transporter"/>
    <property type="match status" value="1"/>
</dbReference>
<dbReference type="Gene3D" id="1.20.1250.20">
    <property type="entry name" value="MFS general substrate transporter like domains"/>
    <property type="match status" value="1"/>
</dbReference>
<evidence type="ECO:0000256" key="5">
    <source>
        <dbReference type="ARBA" id="ARBA00022989"/>
    </source>
</evidence>
<comment type="similarity">
    <text evidence="2">Belongs to the major facilitator superfamily.</text>
</comment>
<dbReference type="PROSITE" id="PS50850">
    <property type="entry name" value="MFS"/>
    <property type="match status" value="1"/>
</dbReference>
<protein>
    <recommendedName>
        <fullName evidence="8">Major facilitator superfamily (MFS) profile domain-containing protein</fullName>
    </recommendedName>
</protein>
<evidence type="ECO:0000259" key="8">
    <source>
        <dbReference type="PROSITE" id="PS50850"/>
    </source>
</evidence>
<dbReference type="InterPro" id="IPR020846">
    <property type="entry name" value="MFS_dom"/>
</dbReference>
<keyword evidence="6 7" id="KW-0472">Membrane</keyword>
<proteinExistence type="inferred from homology"/>
<evidence type="ECO:0000256" key="4">
    <source>
        <dbReference type="ARBA" id="ARBA00022692"/>
    </source>
</evidence>
<keyword evidence="5 7" id="KW-1133">Transmembrane helix</keyword>
<dbReference type="EMBL" id="BLRU01000642">
    <property type="protein sequence ID" value="GFP20727.1"/>
    <property type="molecule type" value="Genomic_DNA"/>
</dbReference>
<evidence type="ECO:0000256" key="2">
    <source>
        <dbReference type="ARBA" id="ARBA00008335"/>
    </source>
</evidence>
<comment type="caution">
    <text evidence="9">The sequence shown here is derived from an EMBL/GenBank/DDBJ whole genome shotgun (WGS) entry which is preliminary data.</text>
</comment>
<dbReference type="InterPro" id="IPR011701">
    <property type="entry name" value="MFS"/>
</dbReference>
<dbReference type="GO" id="GO:0005886">
    <property type="term" value="C:plasma membrane"/>
    <property type="evidence" value="ECO:0007669"/>
    <property type="project" value="UniProtKB-SubCell"/>
</dbReference>
<comment type="subcellular location">
    <subcellularLocation>
        <location evidence="1">Cell membrane</location>
        <topology evidence="1">Multi-pass membrane protein</topology>
    </subcellularLocation>
</comment>
<name>A0A6V8NKX6_9ACTN</name>
<feature type="transmembrane region" description="Helical" evidence="7">
    <location>
        <begin position="78"/>
        <end position="111"/>
    </location>
</feature>
<dbReference type="RefSeq" id="WP_176237533.1">
    <property type="nucleotide sequence ID" value="NZ_BLRU01000642.1"/>
</dbReference>
<accession>A0A6V8NKX6</accession>
<evidence type="ECO:0000256" key="7">
    <source>
        <dbReference type="SAM" id="Phobius"/>
    </source>
</evidence>
<gene>
    <name evidence="9" type="ORF">HKBW3S03_02231</name>
</gene>
<dbReference type="PANTHER" id="PTHR23514">
    <property type="entry name" value="BYPASS OF STOP CODON PROTEIN 6"/>
    <property type="match status" value="1"/>
</dbReference>
<keyword evidence="4 7" id="KW-0812">Transmembrane</keyword>
<evidence type="ECO:0000256" key="3">
    <source>
        <dbReference type="ARBA" id="ARBA00022448"/>
    </source>
</evidence>
<dbReference type="GO" id="GO:0022857">
    <property type="term" value="F:transmembrane transporter activity"/>
    <property type="evidence" value="ECO:0007669"/>
    <property type="project" value="InterPro"/>
</dbReference>